<dbReference type="CDD" id="cd22593">
    <property type="entry name" value="Kunitz_conkunitzin"/>
    <property type="match status" value="3"/>
</dbReference>
<evidence type="ECO:0000256" key="2">
    <source>
        <dbReference type="SAM" id="SignalP"/>
    </source>
</evidence>
<evidence type="ECO:0000259" key="3">
    <source>
        <dbReference type="PROSITE" id="PS50279"/>
    </source>
</evidence>
<dbReference type="Gene3D" id="4.10.410.10">
    <property type="entry name" value="Pancreatic trypsin inhibitor Kunitz domain"/>
    <property type="match status" value="3"/>
</dbReference>
<dbReference type="OrthoDB" id="4473401at2759"/>
<dbReference type="InterPro" id="IPR028150">
    <property type="entry name" value="Lustrin_cystein"/>
</dbReference>
<organism evidence="5">
    <name type="scientific">Caenorhabditis brenneri</name>
    <name type="common">Nematode worm</name>
    <dbReference type="NCBI Taxonomy" id="135651"/>
    <lineage>
        <taxon>Eukaryota</taxon>
        <taxon>Metazoa</taxon>
        <taxon>Ecdysozoa</taxon>
        <taxon>Nematoda</taxon>
        <taxon>Chromadorea</taxon>
        <taxon>Rhabditida</taxon>
        <taxon>Rhabditina</taxon>
        <taxon>Rhabditomorpha</taxon>
        <taxon>Rhabditoidea</taxon>
        <taxon>Rhabditidae</taxon>
        <taxon>Peloderinae</taxon>
        <taxon>Caenorhabditis</taxon>
    </lineage>
</organism>
<dbReference type="InterPro" id="IPR036880">
    <property type="entry name" value="Kunitz_BPTI_sf"/>
</dbReference>
<name>G0PK65_CAEBE</name>
<feature type="domain" description="BPTI/Kunitz inhibitor" evidence="3">
    <location>
        <begin position="100"/>
        <end position="150"/>
    </location>
</feature>
<reference evidence="5" key="1">
    <citation type="submission" date="2011-07" db="EMBL/GenBank/DDBJ databases">
        <authorList>
            <consortium name="Caenorhabditis brenneri Sequencing and Analysis Consortium"/>
            <person name="Wilson R.K."/>
        </authorList>
    </citation>
    <scope>NUCLEOTIDE SEQUENCE [LARGE SCALE GENOMIC DNA]</scope>
    <source>
        <strain evidence="5">PB2801</strain>
    </source>
</reference>
<feature type="compositionally biased region" description="Low complexity" evidence="1">
    <location>
        <begin position="675"/>
        <end position="690"/>
    </location>
</feature>
<dbReference type="AlphaFoldDB" id="G0PK65"/>
<feature type="signal peptide" evidence="2">
    <location>
        <begin position="1"/>
        <end position="23"/>
    </location>
</feature>
<feature type="chain" id="PRO_5003407564" description="BPTI/Kunitz inhibitor domain-containing protein" evidence="2">
    <location>
        <begin position="24"/>
        <end position="865"/>
    </location>
</feature>
<feature type="domain" description="BPTI/Kunitz inhibitor" evidence="3">
    <location>
        <begin position="277"/>
        <end position="328"/>
    </location>
</feature>
<accession>G0PK65</accession>
<evidence type="ECO:0000256" key="1">
    <source>
        <dbReference type="SAM" id="MobiDB-lite"/>
    </source>
</evidence>
<gene>
    <name evidence="4" type="ORF">CAEBREN_29847</name>
</gene>
<dbReference type="SMART" id="SM00289">
    <property type="entry name" value="WR1"/>
    <property type="match status" value="2"/>
</dbReference>
<feature type="compositionally biased region" description="Polar residues" evidence="1">
    <location>
        <begin position="723"/>
        <end position="736"/>
    </location>
</feature>
<dbReference type="InterPro" id="IPR006150">
    <property type="entry name" value="Cys_repeat_1"/>
</dbReference>
<keyword evidence="2" id="KW-0732">Signal</keyword>
<feature type="domain" description="BPTI/Kunitz inhibitor" evidence="3">
    <location>
        <begin position="338"/>
        <end position="388"/>
    </location>
</feature>
<dbReference type="Pfam" id="PF14625">
    <property type="entry name" value="Lustrin_cystein"/>
    <property type="match status" value="2"/>
</dbReference>
<sequence length="865" mass="95429">MSILYVDCLKLLSVILLIKVITADKIVKSPQTIRSVNYEDFSLLCADGIPLLMEDHKPRPCQPRPWLKEQKCPTGFWCHEGQSEQSFYCCPSSRKFANRCHLPPAVGYGKQRMRRFYFDWKTDACHELQYSGIGGNENSFMEYENCEQVCRGAGEPPILLPSNMKVLPKETTKETKKIEKPEKVRDKKNTPFEKQSYGLQDKKMVYPKEVAAPVSLQPPTVKTTTSDGAYEAFYTVPPKTSSTTTFPQTTVLSTTASTTRSTTTEAEIPEVFDPNPCVLSPDKGFPGSVAVNMWYYDPSSTTCSPFMYLGKGGNSNRFETSEECLDTCGIGKPTRKSCELPPAIGNGPFNIPRFYFDRVTKKCERFFYSGRDGNDNRFYKKNKCERLCLRKKTKKKENIYEFTTTPSSPPVIYESTPMRIIQNLIPSETRAQTTSTSAPSTETRMNTDPYVYATPTPQIHITVEPWIERFTEKSIIYEHSTTPHPTLIYEPRGETLPTIVPPSTTTPSIVDHVFSSLMNTQQQKLVEFVQPPMVQKPETPRKLSSHESIPFGQVEQQLVPMTAYGSAKPTVNQFGMKVEPYQGTDFVQLPGYPSSSIYLPQPAYPEVKPQNSSSVILSSTQSQQEKSTSPPIPATASVPVIQPFVDTSSQSYVAPPLTSNIYVGPIPPPSTPIVSEISSNQSTGSSQLSSTDQVGPIPPPSQTGNFVPSPTSSQVPPPVSSQFIPTENSNPVQQPTHFVVPSQSSPPPEPYVISNPIPTLSPTAALANSPMSPVPPPPTPLPTLLPSPSVTSFQFKPRNVCPQGDPLITVDGTPIQCDPSKAAKCPGDHVCTPRGNEAYCCPSPMNFCLQSRPPISVCSGPDFET</sequence>
<proteinExistence type="predicted"/>
<dbReference type="InParanoid" id="G0PK65"/>
<evidence type="ECO:0000313" key="5">
    <source>
        <dbReference type="Proteomes" id="UP000008068"/>
    </source>
</evidence>
<dbReference type="SUPFAM" id="SSF57362">
    <property type="entry name" value="BPTI-like"/>
    <property type="match status" value="3"/>
</dbReference>
<dbReference type="Proteomes" id="UP000008068">
    <property type="component" value="Unassembled WGS sequence"/>
</dbReference>
<feature type="compositionally biased region" description="Polar residues" evidence="1">
    <location>
        <begin position="429"/>
        <end position="446"/>
    </location>
</feature>
<dbReference type="PANTHER" id="PTHR46339:SF9">
    <property type="entry name" value="BPTI_KUNITZ INHIBITOR DOMAIN-CONTAINING PROTEIN"/>
    <property type="match status" value="1"/>
</dbReference>
<dbReference type="HOGENOM" id="CLU_008651_0_0_1"/>
<feature type="region of interest" description="Disordered" evidence="1">
    <location>
        <begin position="429"/>
        <end position="451"/>
    </location>
</feature>
<dbReference type="PANTHER" id="PTHR46339">
    <property type="entry name" value="PROTEIN CBG15282-RELATED"/>
    <property type="match status" value="1"/>
</dbReference>
<feature type="non-terminal residue" evidence="4">
    <location>
        <position position="865"/>
    </location>
</feature>
<dbReference type="InterPro" id="IPR053014">
    <property type="entry name" value="Cuticle_assoc_divergent"/>
</dbReference>
<feature type="region of interest" description="Disordered" evidence="1">
    <location>
        <begin position="672"/>
        <end position="748"/>
    </location>
</feature>
<feature type="compositionally biased region" description="Low complexity" evidence="1">
    <location>
        <begin position="610"/>
        <end position="629"/>
    </location>
</feature>
<evidence type="ECO:0000313" key="4">
    <source>
        <dbReference type="EMBL" id="EGT31740.1"/>
    </source>
</evidence>
<dbReference type="SMART" id="SM00131">
    <property type="entry name" value="KU"/>
    <property type="match status" value="3"/>
</dbReference>
<keyword evidence="5" id="KW-1185">Reference proteome</keyword>
<dbReference type="PROSITE" id="PS50279">
    <property type="entry name" value="BPTI_KUNITZ_2"/>
    <property type="match status" value="3"/>
</dbReference>
<dbReference type="eggNOG" id="KOG4295">
    <property type="taxonomic scope" value="Eukaryota"/>
</dbReference>
<dbReference type="Pfam" id="PF00014">
    <property type="entry name" value="Kunitz_BPTI"/>
    <property type="match status" value="3"/>
</dbReference>
<protein>
    <recommendedName>
        <fullName evidence="3">BPTI/Kunitz inhibitor domain-containing protein</fullName>
    </recommendedName>
</protein>
<dbReference type="GO" id="GO:0004867">
    <property type="term" value="F:serine-type endopeptidase inhibitor activity"/>
    <property type="evidence" value="ECO:0007669"/>
    <property type="project" value="InterPro"/>
</dbReference>
<dbReference type="STRING" id="135651.G0PK65"/>
<dbReference type="InterPro" id="IPR002223">
    <property type="entry name" value="Kunitz_BPTI"/>
</dbReference>
<feature type="region of interest" description="Disordered" evidence="1">
    <location>
        <begin position="603"/>
        <end position="636"/>
    </location>
</feature>
<dbReference type="EMBL" id="GL380814">
    <property type="protein sequence ID" value="EGT31740.1"/>
    <property type="molecule type" value="Genomic_DNA"/>
</dbReference>